<comment type="caution">
    <text evidence="3">The sequence shown here is derived from an EMBL/GenBank/DDBJ whole genome shotgun (WGS) entry which is preliminary data.</text>
</comment>
<evidence type="ECO:0000313" key="4">
    <source>
        <dbReference type="Proteomes" id="UP000276133"/>
    </source>
</evidence>
<comment type="similarity">
    <text evidence="1">Belongs to the FAM227 family.</text>
</comment>
<evidence type="ECO:0000313" key="3">
    <source>
        <dbReference type="EMBL" id="RNA40959.1"/>
    </source>
</evidence>
<dbReference type="EMBL" id="REGN01000564">
    <property type="protein sequence ID" value="RNA40959.1"/>
    <property type="molecule type" value="Genomic_DNA"/>
</dbReference>
<dbReference type="Proteomes" id="UP000276133">
    <property type="component" value="Unassembled WGS sequence"/>
</dbReference>
<proteinExistence type="inferred from homology"/>
<dbReference type="InterPro" id="IPR029417">
    <property type="entry name" value="FAM227"/>
</dbReference>
<dbReference type="STRING" id="10195.A0A3M7SZ77"/>
<sequence length="566" mass="65865">MSRHDLGQMNEKLKKLDFFNINDFVSFEETNLNNLKTSFESEESEKKPSNISENTEEKSSKRAIDIINEKISKLDDTFAQFSDIRATGRPESYQIIPDLKTTELLNKLKEKQDKEIKRFGGIYSMKNVIYEKKTTIPLSFSMKTEEQDSAKIPKLVELYQYTQYDSRNIISLPHDVAIEDVLHKVLESITILQREPHYRKFLCSLIFSKSCRFVIHDTFWWCFLQRYQKLPGIQFEYFNRISENYVKILFDLIESRYREKFFKSFADLLALSVYTIFCTCFPQSHMTHFNDEFKEFLCTTAHSWISGCMPSPKSFSHWNFKIIDPSAAVFAQEVLNNKQNNILEFNLETPSHHSVVNSKNQSRISQSNSSLDKKSSTSSMMKRKNAAETSFSSEAFSNKSSKMNKIIHSRSKKDSHPAGKGPEYENCLFDLYGKSPLVELYLYNFNAQKINNAETLIRHSRIIELPPLNAPTYRDLIDESVKNIRKIEKELKLVSARQKTEHMKFVKERRNSLRLYQENLEKVLGSQKEVSIIGELLTMNAKKDPNSTNFALDLAIKKAIVNTSKH</sequence>
<organism evidence="3 4">
    <name type="scientific">Brachionus plicatilis</name>
    <name type="common">Marine rotifer</name>
    <name type="synonym">Brachionus muelleri</name>
    <dbReference type="NCBI Taxonomy" id="10195"/>
    <lineage>
        <taxon>Eukaryota</taxon>
        <taxon>Metazoa</taxon>
        <taxon>Spiralia</taxon>
        <taxon>Gnathifera</taxon>
        <taxon>Rotifera</taxon>
        <taxon>Eurotatoria</taxon>
        <taxon>Monogononta</taxon>
        <taxon>Pseudotrocha</taxon>
        <taxon>Ploima</taxon>
        <taxon>Brachionidae</taxon>
        <taxon>Brachionus</taxon>
    </lineage>
</organism>
<dbReference type="PANTHER" id="PTHR33560">
    <property type="entry name" value="PROTEIN FAM227B"/>
    <property type="match status" value="1"/>
</dbReference>
<name>A0A3M7SZ77_BRAPC</name>
<evidence type="ECO:0000256" key="2">
    <source>
        <dbReference type="SAM" id="MobiDB-lite"/>
    </source>
</evidence>
<dbReference type="OrthoDB" id="192208at2759"/>
<feature type="compositionally biased region" description="Low complexity" evidence="2">
    <location>
        <begin position="365"/>
        <end position="380"/>
    </location>
</feature>
<dbReference type="AlphaFoldDB" id="A0A3M7SZ77"/>
<protein>
    <submittedName>
        <fullName evidence="3">Uncharacterized protein</fullName>
    </submittedName>
</protein>
<feature type="compositionally biased region" description="Polar residues" evidence="2">
    <location>
        <begin position="353"/>
        <end position="364"/>
    </location>
</feature>
<evidence type="ECO:0000256" key="1">
    <source>
        <dbReference type="ARBA" id="ARBA00008666"/>
    </source>
</evidence>
<dbReference type="Pfam" id="PF14922">
    <property type="entry name" value="FWWh"/>
    <property type="match status" value="1"/>
</dbReference>
<gene>
    <name evidence="3" type="ORF">BpHYR1_044482</name>
</gene>
<accession>A0A3M7SZ77</accession>
<reference evidence="3 4" key="1">
    <citation type="journal article" date="2018" name="Sci. Rep.">
        <title>Genomic signatures of local adaptation to the degree of environmental predictability in rotifers.</title>
        <authorList>
            <person name="Franch-Gras L."/>
            <person name="Hahn C."/>
            <person name="Garcia-Roger E.M."/>
            <person name="Carmona M.J."/>
            <person name="Serra M."/>
            <person name="Gomez A."/>
        </authorList>
    </citation>
    <scope>NUCLEOTIDE SEQUENCE [LARGE SCALE GENOMIC DNA]</scope>
    <source>
        <strain evidence="3">HYR1</strain>
    </source>
</reference>
<feature type="region of interest" description="Disordered" evidence="2">
    <location>
        <begin position="353"/>
        <end position="393"/>
    </location>
</feature>
<keyword evidence="4" id="KW-1185">Reference proteome</keyword>
<dbReference type="PANTHER" id="PTHR33560:SF1">
    <property type="entry name" value="PROTEIN FAM227A"/>
    <property type="match status" value="1"/>
</dbReference>
<feature type="region of interest" description="Disordered" evidence="2">
    <location>
        <begin position="37"/>
        <end position="59"/>
    </location>
</feature>